<feature type="signal peptide" evidence="2">
    <location>
        <begin position="1"/>
        <end position="24"/>
    </location>
</feature>
<gene>
    <name evidence="3" type="ORF">OJF2_53200</name>
</gene>
<keyword evidence="2" id="KW-0732">Signal</keyword>
<evidence type="ECO:0000313" key="3">
    <source>
        <dbReference type="EMBL" id="QEH36735.1"/>
    </source>
</evidence>
<accession>A0A5B9W9H2</accession>
<dbReference type="AlphaFoldDB" id="A0A5B9W9H2"/>
<organism evidence="3 4">
    <name type="scientific">Aquisphaera giovannonii</name>
    <dbReference type="NCBI Taxonomy" id="406548"/>
    <lineage>
        <taxon>Bacteria</taxon>
        <taxon>Pseudomonadati</taxon>
        <taxon>Planctomycetota</taxon>
        <taxon>Planctomycetia</taxon>
        <taxon>Isosphaerales</taxon>
        <taxon>Isosphaeraceae</taxon>
        <taxon>Aquisphaera</taxon>
    </lineage>
</organism>
<protein>
    <submittedName>
        <fullName evidence="3">Uncharacterized protein</fullName>
    </submittedName>
</protein>
<dbReference type="Proteomes" id="UP000324233">
    <property type="component" value="Chromosome"/>
</dbReference>
<feature type="region of interest" description="Disordered" evidence="1">
    <location>
        <begin position="334"/>
        <end position="368"/>
    </location>
</feature>
<dbReference type="RefSeq" id="WP_148596391.1">
    <property type="nucleotide sequence ID" value="NZ_CP042997.1"/>
</dbReference>
<proteinExistence type="predicted"/>
<keyword evidence="4" id="KW-1185">Reference proteome</keyword>
<feature type="chain" id="PRO_5023014369" evidence="2">
    <location>
        <begin position="25"/>
        <end position="368"/>
    </location>
</feature>
<evidence type="ECO:0000256" key="2">
    <source>
        <dbReference type="SAM" id="SignalP"/>
    </source>
</evidence>
<evidence type="ECO:0000256" key="1">
    <source>
        <dbReference type="SAM" id="MobiDB-lite"/>
    </source>
</evidence>
<evidence type="ECO:0000313" key="4">
    <source>
        <dbReference type="Proteomes" id="UP000324233"/>
    </source>
</evidence>
<dbReference type="EMBL" id="CP042997">
    <property type="protein sequence ID" value="QEH36735.1"/>
    <property type="molecule type" value="Genomic_DNA"/>
</dbReference>
<dbReference type="KEGG" id="agv:OJF2_53200"/>
<reference evidence="3 4" key="1">
    <citation type="submission" date="2019-08" db="EMBL/GenBank/DDBJ databases">
        <title>Deep-cultivation of Planctomycetes and their phenomic and genomic characterization uncovers novel biology.</title>
        <authorList>
            <person name="Wiegand S."/>
            <person name="Jogler M."/>
            <person name="Boedeker C."/>
            <person name="Pinto D."/>
            <person name="Vollmers J."/>
            <person name="Rivas-Marin E."/>
            <person name="Kohn T."/>
            <person name="Peeters S.H."/>
            <person name="Heuer A."/>
            <person name="Rast P."/>
            <person name="Oberbeckmann S."/>
            <person name="Bunk B."/>
            <person name="Jeske O."/>
            <person name="Meyerdierks A."/>
            <person name="Storesund J.E."/>
            <person name="Kallscheuer N."/>
            <person name="Luecker S."/>
            <person name="Lage O.M."/>
            <person name="Pohl T."/>
            <person name="Merkel B.J."/>
            <person name="Hornburger P."/>
            <person name="Mueller R.-W."/>
            <person name="Bruemmer F."/>
            <person name="Labrenz M."/>
            <person name="Spormann A.M."/>
            <person name="Op den Camp H."/>
            <person name="Overmann J."/>
            <person name="Amann R."/>
            <person name="Jetten M.S.M."/>
            <person name="Mascher T."/>
            <person name="Medema M.H."/>
            <person name="Devos D.P."/>
            <person name="Kaster A.-K."/>
            <person name="Ovreas L."/>
            <person name="Rohde M."/>
            <person name="Galperin M.Y."/>
            <person name="Jogler C."/>
        </authorList>
    </citation>
    <scope>NUCLEOTIDE SEQUENCE [LARGE SCALE GENOMIC DNA]</scope>
    <source>
        <strain evidence="3 4">OJF2</strain>
    </source>
</reference>
<sequence precursor="true">MSRRFLTAGAMVVALLAINEPARAQWGYPGGYGGWGWGGWGASTAQGDIARGLGMYAMGAGVYNQQTAVANSINTDTVMRWNQYVYESQKEANRLHQAKLASDRERAVTGQTAIRDRLRNKPEQADIYRGDALNVAAEEINDPRVYTKALQGAGEKIGGQMIRQIPFQYATGAICVSIHQLTKGGPPAPLLRPEFEEDRETIKALGQAVRKQIEEDKTPDDATIDKLLTAINNAEAKADKIFPANSREDVEADRYLKALHGLVAMLRTPALDVIMADVADRPDATLGQLLNFMNAFNLRFGPAGTPEQRMVYDALYPKLVALRDQVAPALASAATVSPSGSAPHEFFNPMSYDDLKKKAPAPPQPAQP</sequence>
<name>A0A5B9W9H2_9BACT</name>
<dbReference type="OrthoDB" id="255043at2"/>